<reference evidence="2" key="1">
    <citation type="journal article" date="2014" name="Genome Biol. Evol.">
        <title>Pangenome evidence for extensive interdomain horizontal transfer affecting lineage core and shell genes in uncultured planktonic thaumarchaeota and euryarchaeota.</title>
        <authorList>
            <person name="Deschamps P."/>
            <person name="Zivanovic Y."/>
            <person name="Moreira D."/>
            <person name="Rodriguez-Valera F."/>
            <person name="Lopez-Garcia P."/>
        </authorList>
    </citation>
    <scope>NUCLEOTIDE SEQUENCE</scope>
</reference>
<sequence length="227" mass="26035">MSFYWQCNSSAICSLLALDEALHDTSLIRWQNRPQLLTTLDELQANVKNEKGKTTQQQIQDVESLTSFLLELSDHQNLPKTIDVTISDHSLTLRLVNNRYMAVDEHGNRLYMSGAGSRDAEARMNQMASKAMNELSEKYREALQAAKELISEQEERLNALADNMSAEQLEAKRAQLNAQRSALLKANDENLKKQEEQLREVAKEMNLEVLNPVRLSRKKKFVFIRRS</sequence>
<evidence type="ECO:0000256" key="1">
    <source>
        <dbReference type="SAM" id="Coils"/>
    </source>
</evidence>
<name>A0A075GW73_9EURY</name>
<evidence type="ECO:0000313" key="2">
    <source>
        <dbReference type="EMBL" id="AIF08111.1"/>
    </source>
</evidence>
<proteinExistence type="predicted"/>
<keyword evidence="1" id="KW-0175">Coiled coil</keyword>
<dbReference type="EMBL" id="KF900821">
    <property type="protein sequence ID" value="AIF08111.1"/>
    <property type="molecule type" value="Genomic_DNA"/>
</dbReference>
<protein>
    <submittedName>
        <fullName evidence="2">Uncharacterized protein</fullName>
    </submittedName>
</protein>
<dbReference type="AlphaFoldDB" id="A0A075GW73"/>
<accession>A0A075GW73</accession>
<organism evidence="2">
    <name type="scientific">uncultured marine group II/III euryarchaeote KM3_26_H05</name>
    <dbReference type="NCBI Taxonomy" id="1456427"/>
    <lineage>
        <taxon>Archaea</taxon>
        <taxon>Methanobacteriati</taxon>
        <taxon>Methanobacteriota</taxon>
        <taxon>environmental samples</taxon>
    </lineage>
</organism>
<feature type="coiled-coil region" evidence="1">
    <location>
        <begin position="125"/>
        <end position="211"/>
    </location>
</feature>